<evidence type="ECO:0000256" key="19">
    <source>
        <dbReference type="SAM" id="SignalP"/>
    </source>
</evidence>
<dbReference type="Gene3D" id="1.10.238.10">
    <property type="entry name" value="EF-hand"/>
    <property type="match status" value="1"/>
</dbReference>
<dbReference type="GO" id="GO:0005085">
    <property type="term" value="F:guanyl-nucleotide exchange factor activity"/>
    <property type="evidence" value="ECO:0007669"/>
    <property type="project" value="UniProtKB-KW"/>
</dbReference>
<dbReference type="Pfam" id="PF13499">
    <property type="entry name" value="EF-hand_7"/>
    <property type="match status" value="1"/>
</dbReference>
<dbReference type="InterPro" id="IPR018247">
    <property type="entry name" value="EF_Hand_1_Ca_BS"/>
</dbReference>
<feature type="compositionally biased region" description="Polar residues" evidence="18">
    <location>
        <begin position="454"/>
        <end position="474"/>
    </location>
</feature>
<evidence type="ECO:0000256" key="17">
    <source>
        <dbReference type="SAM" id="Coils"/>
    </source>
</evidence>
<dbReference type="VEuPathDB" id="VectorBase:GBRI016159"/>
<dbReference type="GO" id="GO:0005793">
    <property type="term" value="C:endoplasmic reticulum-Golgi intermediate compartment"/>
    <property type="evidence" value="ECO:0007669"/>
    <property type="project" value="TreeGrafter"/>
</dbReference>
<protein>
    <recommendedName>
        <fullName evidence="20">EF-hand domain-containing protein</fullName>
    </recommendedName>
</protein>
<feature type="compositionally biased region" description="Low complexity" evidence="18">
    <location>
        <begin position="495"/>
        <end position="524"/>
    </location>
</feature>
<feature type="compositionally biased region" description="Polar residues" evidence="18">
    <location>
        <begin position="530"/>
        <end position="539"/>
    </location>
</feature>
<dbReference type="AlphaFoldDB" id="A0A1A9WE36"/>
<evidence type="ECO:0000256" key="15">
    <source>
        <dbReference type="ARBA" id="ARBA00023125"/>
    </source>
</evidence>
<dbReference type="InterPro" id="IPR011992">
    <property type="entry name" value="EF-hand-dom_pair"/>
</dbReference>
<dbReference type="Pfam" id="PF25434">
    <property type="entry name" value="NUCB1_N"/>
    <property type="match status" value="1"/>
</dbReference>
<feature type="compositionally biased region" description="Low complexity" evidence="18">
    <location>
        <begin position="386"/>
        <end position="416"/>
    </location>
</feature>
<evidence type="ECO:0000259" key="20">
    <source>
        <dbReference type="PROSITE" id="PS50222"/>
    </source>
</evidence>
<dbReference type="PROSITE" id="PS50222">
    <property type="entry name" value="EF_HAND_2"/>
    <property type="match status" value="1"/>
</dbReference>
<keyword evidence="7" id="KW-0964">Secreted</keyword>
<reference evidence="21" key="2">
    <citation type="submission" date="2020-05" db="UniProtKB">
        <authorList>
            <consortium name="EnsemblMetazoa"/>
        </authorList>
    </citation>
    <scope>IDENTIFICATION</scope>
    <source>
        <strain evidence="21">IAEA</strain>
    </source>
</reference>
<evidence type="ECO:0000256" key="13">
    <source>
        <dbReference type="ARBA" id="ARBA00022837"/>
    </source>
</evidence>
<feature type="coiled-coil region" evidence="17">
    <location>
        <begin position="143"/>
        <end position="211"/>
    </location>
</feature>
<name>A0A1A9WE36_9MUSC</name>
<keyword evidence="9" id="KW-0344">Guanine-nucleotide releasing factor</keyword>
<keyword evidence="8" id="KW-0597">Phosphoprotein</keyword>
<feature type="region of interest" description="Disordered" evidence="18">
    <location>
        <begin position="447"/>
        <end position="474"/>
    </location>
</feature>
<dbReference type="EnsemblMetazoa" id="GBRI016159-RA">
    <property type="protein sequence ID" value="GBRI016159-PA"/>
    <property type="gene ID" value="GBRI016159"/>
</dbReference>
<feature type="domain" description="EF-hand" evidence="20">
    <location>
        <begin position="284"/>
        <end position="319"/>
    </location>
</feature>
<keyword evidence="10" id="KW-0479">Metal-binding</keyword>
<dbReference type="SUPFAM" id="SSF47473">
    <property type="entry name" value="EF-hand"/>
    <property type="match status" value="1"/>
</dbReference>
<feature type="region of interest" description="Disordered" evidence="18">
    <location>
        <begin position="494"/>
        <end position="539"/>
    </location>
</feature>
<comment type="subcellular location">
    <subcellularLocation>
        <location evidence="2">Cytoplasm</location>
    </subcellularLocation>
    <subcellularLocation>
        <location evidence="3">Golgi apparatus</location>
    </subcellularLocation>
    <subcellularLocation>
        <location evidence="1">Membrane</location>
        <topology evidence="1">Peripheral membrane protein</topology>
    </subcellularLocation>
    <subcellularLocation>
        <location evidence="4">Secreted</location>
    </subcellularLocation>
</comment>
<keyword evidence="14" id="KW-0333">Golgi apparatus</keyword>
<dbReference type="PROSITE" id="PS00018">
    <property type="entry name" value="EF_HAND_1"/>
    <property type="match status" value="1"/>
</dbReference>
<feature type="region of interest" description="Disordered" evidence="18">
    <location>
        <begin position="357"/>
        <end position="428"/>
    </location>
</feature>
<dbReference type="CDD" id="cd00051">
    <property type="entry name" value="EFh"/>
    <property type="match status" value="1"/>
</dbReference>
<evidence type="ECO:0000313" key="22">
    <source>
        <dbReference type="Proteomes" id="UP000091820"/>
    </source>
</evidence>
<evidence type="ECO:0000256" key="18">
    <source>
        <dbReference type="SAM" id="MobiDB-lite"/>
    </source>
</evidence>
<dbReference type="GO" id="GO:0016020">
    <property type="term" value="C:membrane"/>
    <property type="evidence" value="ECO:0007669"/>
    <property type="project" value="UniProtKB-SubCell"/>
</dbReference>
<feature type="chain" id="PRO_5008400269" description="EF-hand domain-containing protein" evidence="19">
    <location>
        <begin position="21"/>
        <end position="539"/>
    </location>
</feature>
<evidence type="ECO:0000256" key="5">
    <source>
        <dbReference type="ARBA" id="ARBA00008063"/>
    </source>
</evidence>
<evidence type="ECO:0000256" key="8">
    <source>
        <dbReference type="ARBA" id="ARBA00022553"/>
    </source>
</evidence>
<keyword evidence="6" id="KW-0963">Cytoplasm</keyword>
<evidence type="ECO:0000256" key="2">
    <source>
        <dbReference type="ARBA" id="ARBA00004496"/>
    </source>
</evidence>
<evidence type="ECO:0000313" key="21">
    <source>
        <dbReference type="EnsemblMetazoa" id="GBRI016159-PA"/>
    </source>
</evidence>
<dbReference type="GO" id="GO:0070062">
    <property type="term" value="C:extracellular exosome"/>
    <property type="evidence" value="ECO:0007669"/>
    <property type="project" value="TreeGrafter"/>
</dbReference>
<evidence type="ECO:0000256" key="11">
    <source>
        <dbReference type="ARBA" id="ARBA00022729"/>
    </source>
</evidence>
<keyword evidence="13" id="KW-0106">Calcium</keyword>
<evidence type="ECO:0000256" key="9">
    <source>
        <dbReference type="ARBA" id="ARBA00022658"/>
    </source>
</evidence>
<dbReference type="GO" id="GO:0005794">
    <property type="term" value="C:Golgi apparatus"/>
    <property type="evidence" value="ECO:0007669"/>
    <property type="project" value="UniProtKB-SubCell"/>
</dbReference>
<evidence type="ECO:0000256" key="6">
    <source>
        <dbReference type="ARBA" id="ARBA00022490"/>
    </source>
</evidence>
<sequence length="539" mass="64170">MKASFLYAVMIIGWAALIYALPVTKTKKNEHEATSAPETPDVETALEYERYLKEVVEALESDPDFRKKLDKAPEADIRSGKIAQELDYVNHHVRTKLDEIKRRELERLRTLANKQYELSNDIDRDHLKVPQHLNHANEHTFEIEDLLKLIKKTSEDLAEADRKRRADFKEYEMQKEFEREMALQEMSEEQRKEFQRKQEELKQKHKKHEKIHQPGNKAQLEEVWEKQDHMDRQDFDPHSFFMIHDVDGNGFWDENEVKALFVKELDKVYQSNMPEDDMRERAEEMERMREHVFQESDTNRDGLISFQEFLDQTKREEFNRDSEWQTVDQQPQYTHEEYLEFERRRKEEIDRMIAQGLLPAHPNMPQGYYPNGVQGEYLQNPSAHPQQRQMHYQQTQQQIPNQQQYQHHQSQPQHYQHQPRDPQQYQPPIQLNSNQVYQHVSAQQEPANIPHPSAHQQQMPNKMSPQNKQQPTAYNSLPQQHTVGHQEQNKVIAAQQPQVPPNQQQPLLNNNIPQQQQQQQQPLNTGAMLQPQQNIPNKQ</sequence>
<evidence type="ECO:0000256" key="12">
    <source>
        <dbReference type="ARBA" id="ARBA00022737"/>
    </source>
</evidence>
<evidence type="ECO:0000256" key="1">
    <source>
        <dbReference type="ARBA" id="ARBA00004170"/>
    </source>
</evidence>
<dbReference type="InterPro" id="IPR057576">
    <property type="entry name" value="NUCB1_N"/>
</dbReference>
<dbReference type="InterPro" id="IPR002048">
    <property type="entry name" value="EF_hand_dom"/>
</dbReference>
<keyword evidence="12" id="KW-0677">Repeat</keyword>
<keyword evidence="11 19" id="KW-0732">Signal</keyword>
<accession>A0A1A9WE36</accession>
<dbReference type="GO" id="GO:0003677">
    <property type="term" value="F:DNA binding"/>
    <property type="evidence" value="ECO:0007669"/>
    <property type="project" value="UniProtKB-KW"/>
</dbReference>
<comment type="similarity">
    <text evidence="5">Belongs to the nucleobindin family.</text>
</comment>
<reference evidence="22" key="1">
    <citation type="submission" date="2014-03" db="EMBL/GenBank/DDBJ databases">
        <authorList>
            <person name="Aksoy S."/>
            <person name="Warren W."/>
            <person name="Wilson R.K."/>
        </authorList>
    </citation>
    <scope>NUCLEOTIDE SEQUENCE [LARGE SCALE GENOMIC DNA]</scope>
    <source>
        <strain evidence="22">IAEA</strain>
    </source>
</reference>
<dbReference type="FunFam" id="1.10.238.10:FF:000045">
    <property type="entry name" value="Nucleobindin 2"/>
    <property type="match status" value="1"/>
</dbReference>
<dbReference type="GO" id="GO:0005509">
    <property type="term" value="F:calcium ion binding"/>
    <property type="evidence" value="ECO:0007669"/>
    <property type="project" value="InterPro"/>
</dbReference>
<evidence type="ECO:0000256" key="3">
    <source>
        <dbReference type="ARBA" id="ARBA00004555"/>
    </source>
</evidence>
<dbReference type="STRING" id="37001.A0A1A9WE36"/>
<dbReference type="PANTHER" id="PTHR19237:SF20">
    <property type="entry name" value="NUCLEOBINDIN 1"/>
    <property type="match status" value="1"/>
</dbReference>
<dbReference type="Proteomes" id="UP000091820">
    <property type="component" value="Unassembled WGS sequence"/>
</dbReference>
<evidence type="ECO:0000256" key="7">
    <source>
        <dbReference type="ARBA" id="ARBA00022525"/>
    </source>
</evidence>
<evidence type="ECO:0000256" key="4">
    <source>
        <dbReference type="ARBA" id="ARBA00004613"/>
    </source>
</evidence>
<proteinExistence type="inferred from homology"/>
<evidence type="ECO:0000256" key="16">
    <source>
        <dbReference type="ARBA" id="ARBA00023136"/>
    </source>
</evidence>
<organism evidence="21 22">
    <name type="scientific">Glossina brevipalpis</name>
    <dbReference type="NCBI Taxonomy" id="37001"/>
    <lineage>
        <taxon>Eukaryota</taxon>
        <taxon>Metazoa</taxon>
        <taxon>Ecdysozoa</taxon>
        <taxon>Arthropoda</taxon>
        <taxon>Hexapoda</taxon>
        <taxon>Insecta</taxon>
        <taxon>Pterygota</taxon>
        <taxon>Neoptera</taxon>
        <taxon>Endopterygota</taxon>
        <taxon>Diptera</taxon>
        <taxon>Brachycera</taxon>
        <taxon>Muscomorpha</taxon>
        <taxon>Hippoboscoidea</taxon>
        <taxon>Glossinidae</taxon>
        <taxon>Glossina</taxon>
    </lineage>
</organism>
<keyword evidence="16" id="KW-0472">Membrane</keyword>
<keyword evidence="22" id="KW-1185">Reference proteome</keyword>
<feature type="signal peptide" evidence="19">
    <location>
        <begin position="1"/>
        <end position="20"/>
    </location>
</feature>
<evidence type="ECO:0000256" key="14">
    <source>
        <dbReference type="ARBA" id="ARBA00023034"/>
    </source>
</evidence>
<dbReference type="InterPro" id="IPR040250">
    <property type="entry name" value="Nucleobindin"/>
</dbReference>
<evidence type="ECO:0000256" key="10">
    <source>
        <dbReference type="ARBA" id="ARBA00022723"/>
    </source>
</evidence>
<dbReference type="PANTHER" id="PTHR19237">
    <property type="entry name" value="NUCLEOBINDIN"/>
    <property type="match status" value="1"/>
</dbReference>
<keyword evidence="17" id="KW-0175">Coiled coil</keyword>
<keyword evidence="15" id="KW-0238">DNA-binding</keyword>